<keyword evidence="2" id="KW-0378">Hydrolase</keyword>
<dbReference type="Proteomes" id="UP000297454">
    <property type="component" value="Unassembled WGS sequence"/>
</dbReference>
<dbReference type="EMBL" id="SCFR01000008">
    <property type="protein sequence ID" value="TFF66664.1"/>
    <property type="molecule type" value="Genomic_DNA"/>
</dbReference>
<organism evidence="2 3">
    <name type="scientific">Helcococcus ovis</name>
    <dbReference type="NCBI Taxonomy" id="72026"/>
    <lineage>
        <taxon>Bacteria</taxon>
        <taxon>Bacillati</taxon>
        <taxon>Bacillota</taxon>
        <taxon>Tissierellia</taxon>
        <taxon>Tissierellales</taxon>
        <taxon>Peptoniphilaceae</taxon>
        <taxon>Helcococcus</taxon>
    </lineage>
</organism>
<evidence type="ECO:0000313" key="2">
    <source>
        <dbReference type="EMBL" id="TFF66664.1"/>
    </source>
</evidence>
<sequence length="319" mass="36659">MKKKNIKFKLKLFALSILIISLILLGVASAFLVNYALAKKGDGKNRKVKTNIVSINNNKNYKLQKERTKIFLNANIEKDTEIKSNDNLKLKGYYFENTTNKWVILLHGYRTNHKHNYDYAQNYFENGYNILNPDLRASGNSEGNYVGMGLLEKNDILLWIDWIIKKDPNAEIIIHGMSMGAATTMMVAGEKTPHQVKLFIEDSGYTNAWDIFSSELKLRFKLPEFPLMYTSNIFSRIMAGYKFSDASPIDAVKKSTKPILFIHGDKDDFVPFEMMNKLFEAKTNGVKDKLVSKGAGHTKSIYISNKEYWDKVFEFIKKN</sequence>
<evidence type="ECO:0000259" key="1">
    <source>
        <dbReference type="Pfam" id="PF00326"/>
    </source>
</evidence>
<dbReference type="InterPro" id="IPR001375">
    <property type="entry name" value="Peptidase_S9_cat"/>
</dbReference>
<dbReference type="PANTHER" id="PTHR43358:SF4">
    <property type="entry name" value="ALPHA_BETA HYDROLASE FOLD-1 DOMAIN-CONTAINING PROTEIN"/>
    <property type="match status" value="1"/>
</dbReference>
<dbReference type="GO" id="GO:0006508">
    <property type="term" value="P:proteolysis"/>
    <property type="evidence" value="ECO:0007669"/>
    <property type="project" value="InterPro"/>
</dbReference>
<keyword evidence="3" id="KW-1185">Reference proteome</keyword>
<gene>
    <name evidence="2" type="ORF">EQF91_03460</name>
</gene>
<proteinExistence type="predicted"/>
<dbReference type="SUPFAM" id="SSF53474">
    <property type="entry name" value="alpha/beta-Hydrolases"/>
    <property type="match status" value="1"/>
</dbReference>
<dbReference type="Pfam" id="PF00326">
    <property type="entry name" value="Peptidase_S9"/>
    <property type="match status" value="1"/>
</dbReference>
<dbReference type="InterPro" id="IPR029058">
    <property type="entry name" value="AB_hydrolase_fold"/>
</dbReference>
<dbReference type="OrthoDB" id="9776685at2"/>
<dbReference type="PANTHER" id="PTHR43358">
    <property type="entry name" value="ALPHA/BETA-HYDROLASE"/>
    <property type="match status" value="1"/>
</dbReference>
<evidence type="ECO:0000313" key="3">
    <source>
        <dbReference type="Proteomes" id="UP000297454"/>
    </source>
</evidence>
<dbReference type="GeneID" id="97031597"/>
<name>A0A4R9C338_9FIRM</name>
<accession>A0A4R9C338</accession>
<protein>
    <submittedName>
        <fullName evidence="2">Alpha/beta hydrolase</fullName>
    </submittedName>
</protein>
<dbReference type="RefSeq" id="WP_134712001.1">
    <property type="nucleotide sequence ID" value="NZ_CP119081.1"/>
</dbReference>
<dbReference type="AlphaFoldDB" id="A0A4R9C338"/>
<dbReference type="InterPro" id="IPR052920">
    <property type="entry name" value="DNA-binding_regulatory"/>
</dbReference>
<dbReference type="GO" id="GO:0008236">
    <property type="term" value="F:serine-type peptidase activity"/>
    <property type="evidence" value="ECO:0007669"/>
    <property type="project" value="InterPro"/>
</dbReference>
<reference evidence="2 3" key="1">
    <citation type="submission" date="2019-01" db="EMBL/GenBank/DDBJ databases">
        <title>Draft Genome Sequences of Helcococcus ovis Strains Isolated from the Uterus and Vagina of Dairy Cows with Metritis.</title>
        <authorList>
            <person name="Cunha F."/>
            <person name="Jeon S.J."/>
            <person name="Kutzer P."/>
            <person name="Galvao K.N."/>
        </authorList>
    </citation>
    <scope>NUCLEOTIDE SEQUENCE [LARGE SCALE GENOMIC DNA]</scope>
    <source>
        <strain evidence="2 3">KG-37</strain>
    </source>
</reference>
<dbReference type="Gene3D" id="3.40.50.1820">
    <property type="entry name" value="alpha/beta hydrolase"/>
    <property type="match status" value="1"/>
</dbReference>
<feature type="domain" description="Peptidase S9 prolyl oligopeptidase catalytic" evidence="1">
    <location>
        <begin position="120"/>
        <end position="317"/>
    </location>
</feature>
<comment type="caution">
    <text evidence="2">The sequence shown here is derived from an EMBL/GenBank/DDBJ whole genome shotgun (WGS) entry which is preliminary data.</text>
</comment>